<evidence type="ECO:0000313" key="3">
    <source>
        <dbReference type="Proteomes" id="UP001410795"/>
    </source>
</evidence>
<feature type="transmembrane region" description="Helical" evidence="1">
    <location>
        <begin position="147"/>
        <end position="163"/>
    </location>
</feature>
<feature type="transmembrane region" description="Helical" evidence="1">
    <location>
        <begin position="308"/>
        <end position="328"/>
    </location>
</feature>
<keyword evidence="1" id="KW-0812">Transmembrane</keyword>
<dbReference type="EMBL" id="BAAAYV010000006">
    <property type="protein sequence ID" value="GAA3656053.1"/>
    <property type="molecule type" value="Genomic_DNA"/>
</dbReference>
<organism evidence="2 3">
    <name type="scientific">Microbacterium marinilacus</name>
    <dbReference type="NCBI Taxonomy" id="415209"/>
    <lineage>
        <taxon>Bacteria</taxon>
        <taxon>Bacillati</taxon>
        <taxon>Actinomycetota</taxon>
        <taxon>Actinomycetes</taxon>
        <taxon>Micrococcales</taxon>
        <taxon>Microbacteriaceae</taxon>
        <taxon>Microbacterium</taxon>
    </lineage>
</organism>
<evidence type="ECO:0000256" key="1">
    <source>
        <dbReference type="SAM" id="Phobius"/>
    </source>
</evidence>
<proteinExistence type="predicted"/>
<protein>
    <recommendedName>
        <fullName evidence="4">Oligosaccharide repeat unit polymerase</fullName>
    </recommendedName>
</protein>
<sequence>MPAALVPTALGLLCIAFAAFAVGYAAGGMRPLVAPVAALLRMVGSSRSQALRSPAALCGVFGLGVVADLLTALLAGRFGYLGNATLATADTAQWFAQPLVIASAMKTLAIFGLAIHAFSRRPRGQAVLWSVVSIAVVMGLISGLKESFVTVVLAVAIGYIVAGRKLSLSWLGAALAAFVLVVTPFVTELRTDVRQGTQTVSLSDSVQHGWSQLFSSDGYVANSDPLVNIVQVAARVRAVDNLALIIEKTPDQVAYRSAGELISAPVVGLIPRSIWPDKPVRLTGYDFYKTYYGGEGQSSSAVTLQGSLYMYGGPMVVVLGMAVVGTFLRALDDGLQARRNRHGALVVAVLALIVTKQELDVASFLAGVPVLALTCVAGLLLLFKPSSRASNE</sequence>
<feature type="transmembrane region" description="Helical" evidence="1">
    <location>
        <begin position="361"/>
        <end position="383"/>
    </location>
</feature>
<keyword evidence="3" id="KW-1185">Reference proteome</keyword>
<keyword evidence="1" id="KW-0472">Membrane</keyword>
<dbReference type="Proteomes" id="UP001410795">
    <property type="component" value="Unassembled WGS sequence"/>
</dbReference>
<accession>A0ABP7BED8</accession>
<reference evidence="3" key="1">
    <citation type="journal article" date="2019" name="Int. J. Syst. Evol. Microbiol.">
        <title>The Global Catalogue of Microorganisms (GCM) 10K type strain sequencing project: providing services to taxonomists for standard genome sequencing and annotation.</title>
        <authorList>
            <consortium name="The Broad Institute Genomics Platform"/>
            <consortium name="The Broad Institute Genome Sequencing Center for Infectious Disease"/>
            <person name="Wu L."/>
            <person name="Ma J."/>
        </authorList>
    </citation>
    <scope>NUCLEOTIDE SEQUENCE [LARGE SCALE GENOMIC DNA]</scope>
    <source>
        <strain evidence="3">JCM 16546</strain>
    </source>
</reference>
<evidence type="ECO:0008006" key="4">
    <source>
        <dbReference type="Google" id="ProtNLM"/>
    </source>
</evidence>
<evidence type="ECO:0000313" key="2">
    <source>
        <dbReference type="EMBL" id="GAA3656053.1"/>
    </source>
</evidence>
<feature type="transmembrane region" description="Helical" evidence="1">
    <location>
        <begin position="56"/>
        <end position="75"/>
    </location>
</feature>
<comment type="caution">
    <text evidence="2">The sequence shown here is derived from an EMBL/GenBank/DDBJ whole genome shotgun (WGS) entry which is preliminary data.</text>
</comment>
<gene>
    <name evidence="2" type="ORF">GCM10022202_15360</name>
</gene>
<keyword evidence="1" id="KW-1133">Transmembrane helix</keyword>
<name>A0ABP7BED8_9MICO</name>
<feature type="transmembrane region" description="Helical" evidence="1">
    <location>
        <begin position="126"/>
        <end position="141"/>
    </location>
</feature>
<feature type="transmembrane region" description="Helical" evidence="1">
    <location>
        <begin position="95"/>
        <end position="114"/>
    </location>
</feature>
<feature type="transmembrane region" description="Helical" evidence="1">
    <location>
        <begin position="170"/>
        <end position="187"/>
    </location>
</feature>